<dbReference type="SUPFAM" id="SSF53187">
    <property type="entry name" value="Zn-dependent exopeptidases"/>
    <property type="match status" value="1"/>
</dbReference>
<dbReference type="Proteomes" id="UP000488299">
    <property type="component" value="Unassembled WGS sequence"/>
</dbReference>
<dbReference type="PANTHER" id="PTHR12147">
    <property type="entry name" value="METALLOPEPTIDASE M28 FAMILY MEMBER"/>
    <property type="match status" value="1"/>
</dbReference>
<organism evidence="3 4">
    <name type="scientific">Rudanella paleaurantiibacter</name>
    <dbReference type="NCBI Taxonomy" id="2614655"/>
    <lineage>
        <taxon>Bacteria</taxon>
        <taxon>Pseudomonadati</taxon>
        <taxon>Bacteroidota</taxon>
        <taxon>Cytophagia</taxon>
        <taxon>Cytophagales</taxon>
        <taxon>Cytophagaceae</taxon>
        <taxon>Rudanella</taxon>
    </lineage>
</organism>
<dbReference type="AlphaFoldDB" id="A0A7J5TXP2"/>
<dbReference type="Pfam" id="PF04389">
    <property type="entry name" value="Peptidase_M28"/>
    <property type="match status" value="1"/>
</dbReference>
<accession>A0A7J5TXP2</accession>
<feature type="transmembrane region" description="Helical" evidence="1">
    <location>
        <begin position="39"/>
        <end position="56"/>
    </location>
</feature>
<dbReference type="Gene3D" id="3.40.630.10">
    <property type="entry name" value="Zn peptidases"/>
    <property type="match status" value="1"/>
</dbReference>
<proteinExistence type="predicted"/>
<evidence type="ECO:0000256" key="1">
    <source>
        <dbReference type="SAM" id="Phobius"/>
    </source>
</evidence>
<name>A0A7J5TXP2_9BACT</name>
<comment type="caution">
    <text evidence="3">The sequence shown here is derived from an EMBL/GenBank/DDBJ whole genome shotgun (WGS) entry which is preliminary data.</text>
</comment>
<dbReference type="InterPro" id="IPR045175">
    <property type="entry name" value="M28_fam"/>
</dbReference>
<feature type="domain" description="Peptidase M28" evidence="2">
    <location>
        <begin position="171"/>
        <end position="339"/>
    </location>
</feature>
<reference evidence="3 4" key="1">
    <citation type="submission" date="2019-10" db="EMBL/GenBank/DDBJ databases">
        <title>Rudanella paleaurantiibacter sp. nov., isolated from sludge.</title>
        <authorList>
            <person name="Xu S.Q."/>
        </authorList>
    </citation>
    <scope>NUCLEOTIDE SEQUENCE [LARGE SCALE GENOMIC DNA]</scope>
    <source>
        <strain evidence="3 4">HX-22-17</strain>
    </source>
</reference>
<dbReference type="InterPro" id="IPR007484">
    <property type="entry name" value="Peptidase_M28"/>
</dbReference>
<evidence type="ECO:0000313" key="3">
    <source>
        <dbReference type="EMBL" id="KAB7728196.1"/>
    </source>
</evidence>
<feature type="transmembrane region" description="Helical" evidence="1">
    <location>
        <begin position="15"/>
        <end position="33"/>
    </location>
</feature>
<gene>
    <name evidence="3" type="ORF">F5984_20285</name>
</gene>
<dbReference type="PANTHER" id="PTHR12147:SF26">
    <property type="entry name" value="PEPTIDASE M28 DOMAIN-CONTAINING PROTEIN"/>
    <property type="match status" value="1"/>
</dbReference>
<feature type="transmembrane region" description="Helical" evidence="1">
    <location>
        <begin position="147"/>
        <end position="168"/>
    </location>
</feature>
<sequence length="351" mass="39173">MGAEVRLESFRTPKTYVTVVYWLIGGLVLGLLLVRPGAWWTPALAWVYVVLAWLYFNWRYSPVVQFPVLHTAHNVVGRWAATTDRPESVRKLILMAHYDTAPVSALYGSSQRTFRASLIISLMLMLLAAVLATLEAIGVGWEWLPYARYGLVAYFVLQAVLGTIGYYLHGYTNGASDNATGVVAALKTADRLRQNKPAYVDLEVVLTSAEEVGMLGAYYYVEKHRQSWPTGKTAAINFDTLGAGKLTVIEQTGTVEVIQYKNIATQTARELLQDEPFLSKAQTGRWHTADFDSVWFVRQHIPVLALCALNENGEMPRIHRPEDTISAVDQRPLDIAVDLAEAVFRRLSVAL</sequence>
<keyword evidence="1" id="KW-0472">Membrane</keyword>
<keyword evidence="4" id="KW-1185">Reference proteome</keyword>
<dbReference type="EMBL" id="WELI01000009">
    <property type="protein sequence ID" value="KAB7728196.1"/>
    <property type="molecule type" value="Genomic_DNA"/>
</dbReference>
<dbReference type="GO" id="GO:0008235">
    <property type="term" value="F:metalloexopeptidase activity"/>
    <property type="evidence" value="ECO:0007669"/>
    <property type="project" value="InterPro"/>
</dbReference>
<protein>
    <submittedName>
        <fullName evidence="3">M20/M25/M40 family metallo-hydrolase</fullName>
    </submittedName>
</protein>
<keyword evidence="1" id="KW-0812">Transmembrane</keyword>
<keyword evidence="1" id="KW-1133">Transmembrane helix</keyword>
<feature type="transmembrane region" description="Helical" evidence="1">
    <location>
        <begin position="118"/>
        <end position="141"/>
    </location>
</feature>
<evidence type="ECO:0000259" key="2">
    <source>
        <dbReference type="Pfam" id="PF04389"/>
    </source>
</evidence>
<evidence type="ECO:0000313" key="4">
    <source>
        <dbReference type="Proteomes" id="UP000488299"/>
    </source>
</evidence>
<dbReference type="GO" id="GO:0006508">
    <property type="term" value="P:proteolysis"/>
    <property type="evidence" value="ECO:0007669"/>
    <property type="project" value="InterPro"/>
</dbReference>
<keyword evidence="3" id="KW-0378">Hydrolase</keyword>